<evidence type="ECO:0000256" key="2">
    <source>
        <dbReference type="ARBA" id="ARBA00022692"/>
    </source>
</evidence>
<dbReference type="EMBL" id="JAUKUA010000001">
    <property type="protein sequence ID" value="KAK0729636.1"/>
    <property type="molecule type" value="Genomic_DNA"/>
</dbReference>
<feature type="transmembrane region" description="Helical" evidence="6">
    <location>
        <begin position="100"/>
        <end position="126"/>
    </location>
</feature>
<feature type="transmembrane region" description="Helical" evidence="6">
    <location>
        <begin position="218"/>
        <end position="238"/>
    </location>
</feature>
<proteinExistence type="inferred from homology"/>
<dbReference type="PANTHER" id="PTHR33048">
    <property type="entry name" value="PTH11-LIKE INTEGRAL MEMBRANE PROTEIN (AFU_ORTHOLOGUE AFUA_5G11245)"/>
    <property type="match status" value="1"/>
</dbReference>
<keyword evidence="2 6" id="KW-0812">Transmembrane</keyword>
<evidence type="ECO:0000256" key="6">
    <source>
        <dbReference type="SAM" id="Phobius"/>
    </source>
</evidence>
<sequence>MGSSQNHECKVRYKLRWRLDDYLFVLAWISLLFPNTVFMVATSYGFGGHMSKVPFAHQDSFPRLMTVSQCLTRLNVALSKTAVAITLYRFASKRWQKRLVIGPAFLVDFLMVLSAISIFAACRYWFGSSETNNLGANICWDPQLLIGFVILVGVLSAATDFIFAFLAWPMVWGLQLDTKTKFGLAMGMSLGVFSGITSAYKVRYVASMVNFTDEYADYIIWTSAEIAVIIMAAAIPFFRPAIIEISGKVAAWRQSRRRANLCIEQGILLTNEVTVRWDTEPERCREMEAGLKYGWSVSISSPALPAYERQISTVR</sequence>
<comment type="caution">
    <text evidence="8">The sequence shown here is derived from an EMBL/GenBank/DDBJ whole genome shotgun (WGS) entry which is preliminary data.</text>
</comment>
<feature type="transmembrane region" description="Helical" evidence="6">
    <location>
        <begin position="146"/>
        <end position="170"/>
    </location>
</feature>
<evidence type="ECO:0000313" key="9">
    <source>
        <dbReference type="Proteomes" id="UP001172102"/>
    </source>
</evidence>
<protein>
    <recommendedName>
        <fullName evidence="7">Rhodopsin domain-containing protein</fullName>
    </recommendedName>
</protein>
<gene>
    <name evidence="8" type="ORF">B0H67DRAFT_3569</name>
</gene>
<dbReference type="Proteomes" id="UP001172102">
    <property type="component" value="Unassembled WGS sequence"/>
</dbReference>
<keyword evidence="4 6" id="KW-0472">Membrane</keyword>
<evidence type="ECO:0000313" key="8">
    <source>
        <dbReference type="EMBL" id="KAK0729636.1"/>
    </source>
</evidence>
<evidence type="ECO:0000259" key="7">
    <source>
        <dbReference type="Pfam" id="PF20684"/>
    </source>
</evidence>
<accession>A0AA40EA26</accession>
<evidence type="ECO:0000256" key="3">
    <source>
        <dbReference type="ARBA" id="ARBA00022989"/>
    </source>
</evidence>
<feature type="transmembrane region" description="Helical" evidence="6">
    <location>
        <begin position="22"/>
        <end position="46"/>
    </location>
</feature>
<comment type="subcellular location">
    <subcellularLocation>
        <location evidence="1">Membrane</location>
        <topology evidence="1">Multi-pass membrane protein</topology>
    </subcellularLocation>
</comment>
<dbReference type="GO" id="GO:0016020">
    <property type="term" value="C:membrane"/>
    <property type="evidence" value="ECO:0007669"/>
    <property type="project" value="UniProtKB-SubCell"/>
</dbReference>
<name>A0AA40EA26_9PEZI</name>
<dbReference type="PANTHER" id="PTHR33048:SF42">
    <property type="entry name" value="INTEGRAL MEMBRANE PROTEIN"/>
    <property type="match status" value="1"/>
</dbReference>
<dbReference type="AlphaFoldDB" id="A0AA40EA26"/>
<evidence type="ECO:0000256" key="5">
    <source>
        <dbReference type="ARBA" id="ARBA00038359"/>
    </source>
</evidence>
<dbReference type="Pfam" id="PF20684">
    <property type="entry name" value="Fung_rhodopsin"/>
    <property type="match status" value="1"/>
</dbReference>
<dbReference type="InterPro" id="IPR049326">
    <property type="entry name" value="Rhodopsin_dom_fungi"/>
</dbReference>
<keyword evidence="9" id="KW-1185">Reference proteome</keyword>
<organism evidence="8 9">
    <name type="scientific">Lasiosphaeris hirsuta</name>
    <dbReference type="NCBI Taxonomy" id="260670"/>
    <lineage>
        <taxon>Eukaryota</taxon>
        <taxon>Fungi</taxon>
        <taxon>Dikarya</taxon>
        <taxon>Ascomycota</taxon>
        <taxon>Pezizomycotina</taxon>
        <taxon>Sordariomycetes</taxon>
        <taxon>Sordariomycetidae</taxon>
        <taxon>Sordariales</taxon>
        <taxon>Lasiosphaeriaceae</taxon>
        <taxon>Lasiosphaeris</taxon>
    </lineage>
</organism>
<evidence type="ECO:0000256" key="4">
    <source>
        <dbReference type="ARBA" id="ARBA00023136"/>
    </source>
</evidence>
<comment type="similarity">
    <text evidence="5">Belongs to the SAT4 family.</text>
</comment>
<dbReference type="InterPro" id="IPR052337">
    <property type="entry name" value="SAT4-like"/>
</dbReference>
<evidence type="ECO:0000256" key="1">
    <source>
        <dbReference type="ARBA" id="ARBA00004141"/>
    </source>
</evidence>
<feature type="transmembrane region" description="Helical" evidence="6">
    <location>
        <begin position="182"/>
        <end position="206"/>
    </location>
</feature>
<keyword evidence="3 6" id="KW-1133">Transmembrane helix</keyword>
<feature type="domain" description="Rhodopsin" evidence="7">
    <location>
        <begin position="13"/>
        <end position="242"/>
    </location>
</feature>
<reference evidence="8" key="1">
    <citation type="submission" date="2023-06" db="EMBL/GenBank/DDBJ databases">
        <title>Genome-scale phylogeny and comparative genomics of the fungal order Sordariales.</title>
        <authorList>
            <consortium name="Lawrence Berkeley National Laboratory"/>
            <person name="Hensen N."/>
            <person name="Bonometti L."/>
            <person name="Westerberg I."/>
            <person name="Brannstrom I.O."/>
            <person name="Guillou S."/>
            <person name="Cros-Aarteil S."/>
            <person name="Calhoun S."/>
            <person name="Haridas S."/>
            <person name="Kuo A."/>
            <person name="Mondo S."/>
            <person name="Pangilinan J."/>
            <person name="Riley R."/>
            <person name="Labutti K."/>
            <person name="Andreopoulos B."/>
            <person name="Lipzen A."/>
            <person name="Chen C."/>
            <person name="Yanf M."/>
            <person name="Daum C."/>
            <person name="Ng V."/>
            <person name="Clum A."/>
            <person name="Steindorff A."/>
            <person name="Ohm R."/>
            <person name="Martin F."/>
            <person name="Silar P."/>
            <person name="Natvig D."/>
            <person name="Lalanne C."/>
            <person name="Gautier V."/>
            <person name="Ament-Velasquez S.L."/>
            <person name="Kruys A."/>
            <person name="Hutchinson M.I."/>
            <person name="Powell A.J."/>
            <person name="Barry K."/>
            <person name="Miller A.N."/>
            <person name="Grigoriev I.V."/>
            <person name="Debuchy R."/>
            <person name="Gladieux P."/>
            <person name="Thoren M.H."/>
            <person name="Johannesson H."/>
        </authorList>
    </citation>
    <scope>NUCLEOTIDE SEQUENCE</scope>
    <source>
        <strain evidence="8">SMH4607-1</strain>
    </source>
</reference>